<accession>A0A0H5PYW8</accession>
<reference evidence="1" key="2">
    <citation type="submission" date="2015-07" db="EMBL/GenBank/DDBJ databases">
        <title>Plasmids, circular viruses and viroids from rat gut.</title>
        <authorList>
            <person name="Jorgensen T.J."/>
            <person name="Hansen M.A."/>
            <person name="Xu Z."/>
            <person name="Tabak M.A."/>
            <person name="Sorensen S.J."/>
            <person name="Hansen L.H."/>
        </authorList>
    </citation>
    <scope>NUCLEOTIDE SEQUENCE</scope>
    <source>
        <plasmid evidence="1">pRGRH0406</plasmid>
    </source>
</reference>
<proteinExistence type="predicted"/>
<geneLocation type="plasmid" evidence="1">
    <name>pRGRH0406</name>
</geneLocation>
<organism evidence="1">
    <name type="scientific">uncultured prokaryote</name>
    <dbReference type="NCBI Taxonomy" id="198431"/>
    <lineage>
        <taxon>unclassified sequences</taxon>
        <taxon>environmental samples</taxon>
    </lineage>
</organism>
<dbReference type="AlphaFoldDB" id="A0A0H5PYW8"/>
<keyword evidence="1" id="KW-0614">Plasmid</keyword>
<sequence length="108" mass="11819">MIYMRNITITTAKSATYLENVGYSYFDNSAQPHEGAITYDGSEGGEAPTGYWFSHTLGAIVTACIAAGLTIEMLSEHAHSNREAEFDIYQGQKSQMPLSFTLIAAPFQ</sequence>
<name>A0A0H5PYW8_9ZZZZ</name>
<protein>
    <submittedName>
        <fullName evidence="1">Uncharacterized protein</fullName>
    </submittedName>
</protein>
<evidence type="ECO:0000313" key="1">
    <source>
        <dbReference type="EMBL" id="CRY94921.1"/>
    </source>
</evidence>
<dbReference type="EMBL" id="LN853052">
    <property type="protein sequence ID" value="CRY94921.1"/>
    <property type="molecule type" value="Genomic_DNA"/>
</dbReference>
<reference evidence="1" key="1">
    <citation type="submission" date="2015-06" db="EMBL/GenBank/DDBJ databases">
        <authorList>
            <person name="Joergensen T."/>
        </authorList>
    </citation>
    <scope>NUCLEOTIDE SEQUENCE</scope>
    <source>
        <plasmid evidence="1">pRGRH0406</plasmid>
    </source>
</reference>